<dbReference type="CDD" id="cd07377">
    <property type="entry name" value="WHTH_GntR"/>
    <property type="match status" value="1"/>
</dbReference>
<dbReference type="SUPFAM" id="SSF53383">
    <property type="entry name" value="PLP-dependent transferases"/>
    <property type="match status" value="1"/>
</dbReference>
<keyword evidence="6" id="KW-0238">DNA-binding</keyword>
<dbReference type="InterPro" id="IPR051446">
    <property type="entry name" value="HTH_trans_reg/aminotransferase"/>
</dbReference>
<dbReference type="GO" id="GO:0008483">
    <property type="term" value="F:transaminase activity"/>
    <property type="evidence" value="ECO:0007669"/>
    <property type="project" value="UniProtKB-KW"/>
</dbReference>
<accession>A0A2S7MZT8</accession>
<comment type="cofactor">
    <cofactor evidence="1">
        <name>pyridoxal 5'-phosphate</name>
        <dbReference type="ChEBI" id="CHEBI:597326"/>
    </cofactor>
</comment>
<dbReference type="InterPro" id="IPR036390">
    <property type="entry name" value="WH_DNA-bd_sf"/>
</dbReference>
<evidence type="ECO:0000256" key="2">
    <source>
        <dbReference type="ARBA" id="ARBA00005384"/>
    </source>
</evidence>
<proteinExistence type="inferred from homology"/>
<evidence type="ECO:0000313" key="10">
    <source>
        <dbReference type="Proteomes" id="UP000239663"/>
    </source>
</evidence>
<evidence type="ECO:0000259" key="8">
    <source>
        <dbReference type="PROSITE" id="PS50949"/>
    </source>
</evidence>
<reference evidence="9 10" key="1">
    <citation type="submission" date="2017-12" db="EMBL/GenBank/DDBJ databases">
        <title>Taxonomic description and draft genome of Pradoshia cofamensis Gen. nov., sp. nov., a thermotolerant bacillale isolated from anterior gut of earthworm Eisenia fetida.</title>
        <authorList>
            <person name="Saha T."/>
            <person name="Chakraborty R."/>
        </authorList>
    </citation>
    <scope>NUCLEOTIDE SEQUENCE [LARGE SCALE GENOMIC DNA]</scope>
    <source>
        <strain evidence="9 10">EAG3</strain>
    </source>
</reference>
<evidence type="ECO:0000256" key="7">
    <source>
        <dbReference type="ARBA" id="ARBA00023163"/>
    </source>
</evidence>
<dbReference type="Gene3D" id="3.40.640.10">
    <property type="entry name" value="Type I PLP-dependent aspartate aminotransferase-like (Major domain)"/>
    <property type="match status" value="1"/>
</dbReference>
<dbReference type="Proteomes" id="UP000239663">
    <property type="component" value="Unassembled WGS sequence"/>
</dbReference>
<dbReference type="InterPro" id="IPR004839">
    <property type="entry name" value="Aminotransferase_I/II_large"/>
</dbReference>
<evidence type="ECO:0000256" key="1">
    <source>
        <dbReference type="ARBA" id="ARBA00001933"/>
    </source>
</evidence>
<evidence type="ECO:0000256" key="6">
    <source>
        <dbReference type="ARBA" id="ARBA00023125"/>
    </source>
</evidence>
<evidence type="ECO:0000256" key="4">
    <source>
        <dbReference type="ARBA" id="ARBA00022898"/>
    </source>
</evidence>
<evidence type="ECO:0000313" key="9">
    <source>
        <dbReference type="EMBL" id="PQD95248.1"/>
    </source>
</evidence>
<dbReference type="InterPro" id="IPR015421">
    <property type="entry name" value="PyrdxlP-dep_Trfase_major"/>
</dbReference>
<dbReference type="InterPro" id="IPR036388">
    <property type="entry name" value="WH-like_DNA-bd_sf"/>
</dbReference>
<dbReference type="Gene3D" id="1.10.10.10">
    <property type="entry name" value="Winged helix-like DNA-binding domain superfamily/Winged helix DNA-binding domain"/>
    <property type="match status" value="1"/>
</dbReference>
<dbReference type="InterPro" id="IPR000524">
    <property type="entry name" value="Tscrpt_reg_HTH_GntR"/>
</dbReference>
<keyword evidence="10" id="KW-1185">Reference proteome</keyword>
<comment type="caution">
    <text evidence="9">The sequence shown here is derived from an EMBL/GenBank/DDBJ whole genome shotgun (WGS) entry which is preliminary data.</text>
</comment>
<keyword evidence="7" id="KW-0804">Transcription</keyword>
<dbReference type="SUPFAM" id="SSF46785">
    <property type="entry name" value="Winged helix' DNA-binding domain"/>
    <property type="match status" value="1"/>
</dbReference>
<dbReference type="AlphaFoldDB" id="A0A2S7MZT8"/>
<dbReference type="CDD" id="cd00609">
    <property type="entry name" value="AAT_like"/>
    <property type="match status" value="1"/>
</dbReference>
<dbReference type="EMBL" id="PKOZ01000005">
    <property type="protein sequence ID" value="PQD95248.1"/>
    <property type="molecule type" value="Genomic_DNA"/>
</dbReference>
<dbReference type="PANTHER" id="PTHR46577">
    <property type="entry name" value="HTH-TYPE TRANSCRIPTIONAL REGULATORY PROTEIN GABR"/>
    <property type="match status" value="1"/>
</dbReference>
<keyword evidence="5" id="KW-0805">Transcription regulation</keyword>
<name>A0A2S7MZT8_9BACI</name>
<keyword evidence="3" id="KW-0032">Aminotransferase</keyword>
<dbReference type="GO" id="GO:0003677">
    <property type="term" value="F:DNA binding"/>
    <property type="evidence" value="ECO:0007669"/>
    <property type="project" value="UniProtKB-KW"/>
</dbReference>
<dbReference type="OrthoDB" id="9808770at2"/>
<organism evidence="9 10">
    <name type="scientific">Pradoshia eiseniae</name>
    <dbReference type="NCBI Taxonomy" id="2064768"/>
    <lineage>
        <taxon>Bacteria</taxon>
        <taxon>Bacillati</taxon>
        <taxon>Bacillota</taxon>
        <taxon>Bacilli</taxon>
        <taxon>Bacillales</taxon>
        <taxon>Bacillaceae</taxon>
        <taxon>Pradoshia</taxon>
    </lineage>
</organism>
<sequence>MNRLACELNRDSRIPIYEQLYVFIKNEIMSGRLPYQTKLPSKRNLSDYLQISQNTVDAAYQQLVAEGYIEVLPRKGYYCLASKDLEYIQPGESCSEKRDEPGEQIIQSFHPSHIDVSVFPFKTWRRLAKDLIDFNNQDLLLLGDPFGEMELRREIATYLYHARGVICEPRQIIIGAGLEILLQQLVLLFGSQAKYGVENPGYQVMNRIMRHFPNKVRAVGVDEDGLKIDEVLQGNMDILYTTPSHHFPFGTVLSYNRRVQLLSWAAESKERFIIEDDYDSEFRYSGKSIPSLASMDSFGKVIYFGSFSKSLMPSIRISFMVLPDELLSRYQEAGFGHSSVSRMDQHLLARFMRDGEFERHLNRMRKVYRRKLEIVLEHLKPHREILSVIGEKSGLHIALVVHNGMNEEQIKERAREKGILLHTLSDYSIVKEDFPPTIVLGFAGIAEAELGQSIDRLLGCLNS</sequence>
<dbReference type="InterPro" id="IPR015424">
    <property type="entry name" value="PyrdxlP-dep_Trfase"/>
</dbReference>
<dbReference type="RefSeq" id="WP_104849507.1">
    <property type="nucleotide sequence ID" value="NZ_PKOZ01000005.1"/>
</dbReference>
<protein>
    <submittedName>
        <fullName evidence="9">GntR family transcriptional regulator</fullName>
    </submittedName>
</protein>
<dbReference type="SMART" id="SM00345">
    <property type="entry name" value="HTH_GNTR"/>
    <property type="match status" value="1"/>
</dbReference>
<dbReference type="PANTHER" id="PTHR46577:SF1">
    <property type="entry name" value="HTH-TYPE TRANSCRIPTIONAL REGULATORY PROTEIN GABR"/>
    <property type="match status" value="1"/>
</dbReference>
<gene>
    <name evidence="9" type="ORF">CYL18_10740</name>
</gene>
<dbReference type="GO" id="GO:0003700">
    <property type="term" value="F:DNA-binding transcription factor activity"/>
    <property type="evidence" value="ECO:0007669"/>
    <property type="project" value="InterPro"/>
</dbReference>
<dbReference type="Pfam" id="PF00155">
    <property type="entry name" value="Aminotran_1_2"/>
    <property type="match status" value="1"/>
</dbReference>
<dbReference type="Pfam" id="PF00392">
    <property type="entry name" value="GntR"/>
    <property type="match status" value="1"/>
</dbReference>
<feature type="domain" description="HTH gntR-type" evidence="8">
    <location>
        <begin position="14"/>
        <end position="82"/>
    </location>
</feature>
<dbReference type="GO" id="GO:0030170">
    <property type="term" value="F:pyridoxal phosphate binding"/>
    <property type="evidence" value="ECO:0007669"/>
    <property type="project" value="InterPro"/>
</dbReference>
<evidence type="ECO:0000256" key="5">
    <source>
        <dbReference type="ARBA" id="ARBA00023015"/>
    </source>
</evidence>
<dbReference type="PROSITE" id="PS50949">
    <property type="entry name" value="HTH_GNTR"/>
    <property type="match status" value="1"/>
</dbReference>
<comment type="similarity">
    <text evidence="2">In the C-terminal section; belongs to the class-I pyridoxal-phosphate-dependent aminotransferase family.</text>
</comment>
<evidence type="ECO:0000256" key="3">
    <source>
        <dbReference type="ARBA" id="ARBA00022576"/>
    </source>
</evidence>
<keyword evidence="3" id="KW-0808">Transferase</keyword>
<keyword evidence="4" id="KW-0663">Pyridoxal phosphate</keyword>